<name>A0ABN6N9C2_9BACT</name>
<dbReference type="PIRSF" id="PIRSF006324">
    <property type="entry name" value="LeuE"/>
    <property type="match status" value="1"/>
</dbReference>
<feature type="transmembrane region" description="Helical" evidence="6">
    <location>
        <begin position="79"/>
        <end position="101"/>
    </location>
</feature>
<feature type="transmembrane region" description="Helical" evidence="6">
    <location>
        <begin position="192"/>
        <end position="210"/>
    </location>
</feature>
<keyword evidence="5 6" id="KW-0472">Membrane</keyword>
<dbReference type="Proteomes" id="UP001162734">
    <property type="component" value="Chromosome"/>
</dbReference>
<evidence type="ECO:0000313" key="8">
    <source>
        <dbReference type="Proteomes" id="UP001162734"/>
    </source>
</evidence>
<feature type="transmembrane region" description="Helical" evidence="6">
    <location>
        <begin position="6"/>
        <end position="30"/>
    </location>
</feature>
<evidence type="ECO:0000256" key="6">
    <source>
        <dbReference type="SAM" id="Phobius"/>
    </source>
</evidence>
<proteinExistence type="predicted"/>
<evidence type="ECO:0000256" key="2">
    <source>
        <dbReference type="ARBA" id="ARBA00022475"/>
    </source>
</evidence>
<gene>
    <name evidence="7" type="ORF">AMPC_29470</name>
</gene>
<accession>A0ABN6N9C2</accession>
<evidence type="ECO:0000256" key="5">
    <source>
        <dbReference type="ARBA" id="ARBA00023136"/>
    </source>
</evidence>
<keyword evidence="3 6" id="KW-0812">Transmembrane</keyword>
<keyword evidence="2" id="KW-1003">Cell membrane</keyword>
<keyword evidence="4 6" id="KW-1133">Transmembrane helix</keyword>
<evidence type="ECO:0000256" key="1">
    <source>
        <dbReference type="ARBA" id="ARBA00004651"/>
    </source>
</evidence>
<organism evidence="7 8">
    <name type="scientific">Anaeromyxobacter paludicola</name>
    <dbReference type="NCBI Taxonomy" id="2918171"/>
    <lineage>
        <taxon>Bacteria</taxon>
        <taxon>Pseudomonadati</taxon>
        <taxon>Myxococcota</taxon>
        <taxon>Myxococcia</taxon>
        <taxon>Myxococcales</taxon>
        <taxon>Cystobacterineae</taxon>
        <taxon>Anaeromyxobacteraceae</taxon>
        <taxon>Anaeromyxobacter</taxon>
    </lineage>
</organism>
<dbReference type="InterPro" id="IPR001123">
    <property type="entry name" value="LeuE-type"/>
</dbReference>
<protein>
    <submittedName>
        <fullName evidence="7">Lysine transporter LysE</fullName>
    </submittedName>
</protein>
<dbReference type="PANTHER" id="PTHR30086">
    <property type="entry name" value="ARGININE EXPORTER PROTEIN ARGO"/>
    <property type="match status" value="1"/>
</dbReference>
<evidence type="ECO:0000313" key="7">
    <source>
        <dbReference type="EMBL" id="BDG09834.1"/>
    </source>
</evidence>
<feature type="transmembrane region" description="Helical" evidence="6">
    <location>
        <begin position="42"/>
        <end position="67"/>
    </location>
</feature>
<keyword evidence="8" id="KW-1185">Reference proteome</keyword>
<evidence type="ECO:0000256" key="3">
    <source>
        <dbReference type="ARBA" id="ARBA00022692"/>
    </source>
</evidence>
<evidence type="ECO:0000256" key="4">
    <source>
        <dbReference type="ARBA" id="ARBA00022989"/>
    </source>
</evidence>
<reference evidence="8" key="1">
    <citation type="journal article" date="2022" name="Int. J. Syst. Evol. Microbiol.">
        <title>Anaeromyxobacter oryzae sp. nov., Anaeromyxobacter diazotrophicus sp. nov. and Anaeromyxobacter paludicola sp. nov., isolated from paddy soils.</title>
        <authorList>
            <person name="Itoh H."/>
            <person name="Xu Z."/>
            <person name="Mise K."/>
            <person name="Masuda Y."/>
            <person name="Ushijima N."/>
            <person name="Hayakawa C."/>
            <person name="Shiratori Y."/>
            <person name="Senoo K."/>
        </authorList>
    </citation>
    <scope>NUCLEOTIDE SEQUENCE [LARGE SCALE GENOMIC DNA]</scope>
    <source>
        <strain evidence="8">Red630</strain>
    </source>
</reference>
<dbReference type="Pfam" id="PF01810">
    <property type="entry name" value="LysE"/>
    <property type="match status" value="1"/>
</dbReference>
<sequence length="214" mass="21886">MIVSLHVYVAFLAAGVALNLTPGPDMLYVLASGSRAGPRSGVLAACGVGAGCAVHTFAAATGLSALLVSSATAFTAVKWAGAAYLVYLGGKALLAPAALAATPAPGARAEAGPAERVFRRAVVTNVLNPKVAIFFLAFVPQFVDPARGRIWLQFLVLGLSFCVTGTLVNAVVGVAAGKVRRTMDARPRVARALDRITGAVFLGLGLRLVFAPRS</sequence>
<dbReference type="PANTHER" id="PTHR30086:SF20">
    <property type="entry name" value="ARGININE EXPORTER PROTEIN ARGO-RELATED"/>
    <property type="match status" value="1"/>
</dbReference>
<dbReference type="RefSeq" id="WP_248342236.1">
    <property type="nucleotide sequence ID" value="NZ_AP025592.1"/>
</dbReference>
<feature type="transmembrane region" description="Helical" evidence="6">
    <location>
        <begin position="151"/>
        <end position="172"/>
    </location>
</feature>
<dbReference type="EMBL" id="AP025592">
    <property type="protein sequence ID" value="BDG09834.1"/>
    <property type="molecule type" value="Genomic_DNA"/>
</dbReference>
<comment type="subcellular location">
    <subcellularLocation>
        <location evidence="1">Cell membrane</location>
        <topology evidence="1">Multi-pass membrane protein</topology>
    </subcellularLocation>
</comment>